<evidence type="ECO:0000256" key="1">
    <source>
        <dbReference type="SAM" id="SignalP"/>
    </source>
</evidence>
<proteinExistence type="predicted"/>
<evidence type="ECO:0000313" key="3">
    <source>
        <dbReference type="Proteomes" id="UP000182284"/>
    </source>
</evidence>
<dbReference type="Proteomes" id="UP000182284">
    <property type="component" value="Unassembled WGS sequence"/>
</dbReference>
<organism evidence="2 3">
    <name type="scientific">Celeribacter baekdonensis</name>
    <dbReference type="NCBI Taxonomy" id="875171"/>
    <lineage>
        <taxon>Bacteria</taxon>
        <taxon>Pseudomonadati</taxon>
        <taxon>Pseudomonadota</taxon>
        <taxon>Alphaproteobacteria</taxon>
        <taxon>Rhodobacterales</taxon>
        <taxon>Roseobacteraceae</taxon>
        <taxon>Celeribacter</taxon>
    </lineage>
</organism>
<dbReference type="OrthoDB" id="7779120at2"/>
<gene>
    <name evidence="2" type="ORF">SAMN04488117_101595</name>
</gene>
<feature type="chain" id="PRO_5010339622" description="Twin-arginine translocation pathway signal" evidence="1">
    <location>
        <begin position="22"/>
        <end position="123"/>
    </location>
</feature>
<keyword evidence="1" id="KW-0732">Signal</keyword>
<accession>A0A1G7GJM6</accession>
<dbReference type="InterPro" id="IPR006311">
    <property type="entry name" value="TAT_signal"/>
</dbReference>
<dbReference type="PROSITE" id="PS51318">
    <property type="entry name" value="TAT"/>
    <property type="match status" value="1"/>
</dbReference>
<dbReference type="RefSeq" id="WP_074640862.1">
    <property type="nucleotide sequence ID" value="NZ_FNBL01000001.1"/>
</dbReference>
<protein>
    <recommendedName>
        <fullName evidence="4">Twin-arginine translocation pathway signal</fullName>
    </recommendedName>
</protein>
<feature type="signal peptide" evidence="1">
    <location>
        <begin position="1"/>
        <end position="21"/>
    </location>
</feature>
<reference evidence="2 3" key="1">
    <citation type="submission" date="2016-10" db="EMBL/GenBank/DDBJ databases">
        <authorList>
            <person name="de Groot N.N."/>
        </authorList>
    </citation>
    <scope>NUCLEOTIDE SEQUENCE [LARGE SCALE GENOMIC DNA]</scope>
    <source>
        <strain evidence="2 3">DSM 27375</strain>
    </source>
</reference>
<name>A0A1G7GJM6_9RHOB</name>
<evidence type="ECO:0008006" key="4">
    <source>
        <dbReference type="Google" id="ProtNLM"/>
    </source>
</evidence>
<sequence>MTQRVTRRTLLISLPAAGVTAALPAPGHAQGHGTPAQRLFLEWRTAIAQEQAAYDADESDEVCARLLKGRTALEDRLMDTPSQTPRDLLCKIAAYTNFGLFALPETIGQTQIWNEARALIGDA</sequence>
<dbReference type="EMBL" id="FNBL01000001">
    <property type="protein sequence ID" value="SDE88330.1"/>
    <property type="molecule type" value="Genomic_DNA"/>
</dbReference>
<dbReference type="AlphaFoldDB" id="A0A1G7GJM6"/>
<evidence type="ECO:0000313" key="2">
    <source>
        <dbReference type="EMBL" id="SDE88330.1"/>
    </source>
</evidence>